<name>A0A2N9EQV5_FAGSY</name>
<organism evidence="1">
    <name type="scientific">Fagus sylvatica</name>
    <name type="common">Beechnut</name>
    <dbReference type="NCBI Taxonomy" id="28930"/>
    <lineage>
        <taxon>Eukaryota</taxon>
        <taxon>Viridiplantae</taxon>
        <taxon>Streptophyta</taxon>
        <taxon>Embryophyta</taxon>
        <taxon>Tracheophyta</taxon>
        <taxon>Spermatophyta</taxon>
        <taxon>Magnoliopsida</taxon>
        <taxon>eudicotyledons</taxon>
        <taxon>Gunneridae</taxon>
        <taxon>Pentapetalae</taxon>
        <taxon>rosids</taxon>
        <taxon>fabids</taxon>
        <taxon>Fagales</taxon>
        <taxon>Fagaceae</taxon>
        <taxon>Fagus</taxon>
    </lineage>
</organism>
<accession>A0A2N9EQV5</accession>
<protein>
    <submittedName>
        <fullName evidence="1">Uncharacterized protein</fullName>
    </submittedName>
</protein>
<evidence type="ECO:0000313" key="1">
    <source>
        <dbReference type="EMBL" id="SPC77198.1"/>
    </source>
</evidence>
<gene>
    <name evidence="1" type="ORF">FSB_LOCUS5080</name>
</gene>
<sequence>MTLFFLAGFQGTNDNTKFFCNCGDSESQSSVFEEPLPGLKDIPGLKRKEMRSSSTFFPHYTDLDPALSFKRIRLTAPRPANWDNNPPGNTTDDCMEIMRHNSSLCSSKSPCAVEGCLSKGFAGLLSTRISLQFDRERRVSFT</sequence>
<proteinExistence type="predicted"/>
<reference evidence="1" key="1">
    <citation type="submission" date="2018-02" db="EMBL/GenBank/DDBJ databases">
        <authorList>
            <person name="Cohen D.B."/>
            <person name="Kent A.D."/>
        </authorList>
    </citation>
    <scope>NUCLEOTIDE SEQUENCE</scope>
</reference>
<dbReference type="AlphaFoldDB" id="A0A2N9EQV5"/>
<dbReference type="EMBL" id="OIVN01000258">
    <property type="protein sequence ID" value="SPC77198.1"/>
    <property type="molecule type" value="Genomic_DNA"/>
</dbReference>